<protein>
    <recommendedName>
        <fullName evidence="5">nitric-oxide synthase (NADPH)</fullName>
        <ecNumber evidence="5">1.14.13.39</ecNumber>
    </recommendedName>
</protein>
<dbReference type="Pfam" id="PF00175">
    <property type="entry name" value="NAD_binding_1"/>
    <property type="match status" value="1"/>
</dbReference>
<dbReference type="InterPro" id="IPR004030">
    <property type="entry name" value="NOS_N"/>
</dbReference>
<dbReference type="PROSITE" id="PS51384">
    <property type="entry name" value="FAD_FR"/>
    <property type="match status" value="2"/>
</dbReference>
<dbReference type="InterPro" id="IPR003097">
    <property type="entry name" value="CysJ-like_FAD-binding"/>
</dbReference>
<evidence type="ECO:0000256" key="1">
    <source>
        <dbReference type="ARBA" id="ARBA00001917"/>
    </source>
</evidence>
<evidence type="ECO:0000259" key="16">
    <source>
        <dbReference type="PROSITE" id="PS50902"/>
    </source>
</evidence>
<feature type="chain" id="PRO_5032395960" description="nitric-oxide synthase (NADPH)" evidence="15">
    <location>
        <begin position="20"/>
        <end position="1547"/>
    </location>
</feature>
<dbReference type="InterPro" id="IPR050607">
    <property type="entry name" value="NOS"/>
</dbReference>
<keyword evidence="13" id="KW-0560">Oxidoreductase</keyword>
<evidence type="ECO:0000256" key="13">
    <source>
        <dbReference type="ARBA" id="ARBA00023002"/>
    </source>
</evidence>
<dbReference type="GO" id="GO:0005516">
    <property type="term" value="F:calmodulin binding"/>
    <property type="evidence" value="ECO:0007669"/>
    <property type="project" value="UniProtKB-KW"/>
</dbReference>
<dbReference type="InterPro" id="IPR017927">
    <property type="entry name" value="FAD-bd_FR_type"/>
</dbReference>
<dbReference type="GO" id="GO:0010181">
    <property type="term" value="F:FMN binding"/>
    <property type="evidence" value="ECO:0007669"/>
    <property type="project" value="InterPro"/>
</dbReference>
<dbReference type="InterPro" id="IPR044943">
    <property type="entry name" value="NOS_dom_1"/>
</dbReference>
<evidence type="ECO:0000256" key="10">
    <source>
        <dbReference type="ARBA" id="ARBA00022827"/>
    </source>
</evidence>
<evidence type="ECO:0000259" key="17">
    <source>
        <dbReference type="PROSITE" id="PS51384"/>
    </source>
</evidence>
<evidence type="ECO:0000256" key="5">
    <source>
        <dbReference type="ARBA" id="ARBA00012989"/>
    </source>
</evidence>
<dbReference type="Gene3D" id="1.20.990.10">
    <property type="entry name" value="NADPH-cytochrome p450 Reductase, Chain A, domain 3"/>
    <property type="match status" value="2"/>
</dbReference>
<organism evidence="18 19">
    <name type="scientific">Ceratitis capitata</name>
    <name type="common">Mediterranean fruit fly</name>
    <name type="synonym">Tephritis capitata</name>
    <dbReference type="NCBI Taxonomy" id="7213"/>
    <lineage>
        <taxon>Eukaryota</taxon>
        <taxon>Metazoa</taxon>
        <taxon>Ecdysozoa</taxon>
        <taxon>Arthropoda</taxon>
        <taxon>Hexapoda</taxon>
        <taxon>Insecta</taxon>
        <taxon>Pterygota</taxon>
        <taxon>Neoptera</taxon>
        <taxon>Endopterygota</taxon>
        <taxon>Diptera</taxon>
        <taxon>Brachycera</taxon>
        <taxon>Muscomorpha</taxon>
        <taxon>Tephritoidea</taxon>
        <taxon>Tephritidae</taxon>
        <taxon>Ceratitis</taxon>
        <taxon>Ceratitis</taxon>
    </lineage>
</organism>
<dbReference type="InterPro" id="IPR029039">
    <property type="entry name" value="Flavoprotein-like_sf"/>
</dbReference>
<keyword evidence="6" id="KW-0349">Heme</keyword>
<evidence type="ECO:0000313" key="19">
    <source>
        <dbReference type="Proteomes" id="UP000606786"/>
    </source>
</evidence>
<dbReference type="InterPro" id="IPR008254">
    <property type="entry name" value="Flavodoxin/NO_synth"/>
</dbReference>
<keyword evidence="7" id="KW-0285">Flavoprotein</keyword>
<dbReference type="PANTHER" id="PTHR43410">
    <property type="entry name" value="NITRIC OXIDE SYNTHASE OXYGENASE"/>
    <property type="match status" value="1"/>
</dbReference>
<keyword evidence="12" id="KW-0112">Calmodulin-binding</keyword>
<feature type="domain" description="FAD-binding FR-type" evidence="17">
    <location>
        <begin position="191"/>
        <end position="435"/>
    </location>
</feature>
<dbReference type="Gene3D" id="3.90.340.10">
    <property type="entry name" value="Nitric Oxide Synthase, Chain A, domain 1"/>
    <property type="match status" value="1"/>
</dbReference>
<dbReference type="Pfam" id="PF00258">
    <property type="entry name" value="Flavodoxin_1"/>
    <property type="match status" value="2"/>
</dbReference>
<comment type="caution">
    <text evidence="18">The sequence shown here is derived from an EMBL/GenBank/DDBJ whole genome shotgun (WGS) entry which is preliminary data.</text>
</comment>
<evidence type="ECO:0000256" key="2">
    <source>
        <dbReference type="ARBA" id="ARBA00001970"/>
    </source>
</evidence>
<keyword evidence="11" id="KW-0521">NADP</keyword>
<evidence type="ECO:0000256" key="11">
    <source>
        <dbReference type="ARBA" id="ARBA00022857"/>
    </source>
</evidence>
<dbReference type="OrthoDB" id="1688044at2759"/>
<dbReference type="EC" id="1.14.13.39" evidence="5"/>
<keyword evidence="9" id="KW-0479">Metal-binding</keyword>
<dbReference type="GO" id="GO:0046872">
    <property type="term" value="F:metal ion binding"/>
    <property type="evidence" value="ECO:0007669"/>
    <property type="project" value="UniProtKB-KW"/>
</dbReference>
<dbReference type="PRINTS" id="PR00369">
    <property type="entry name" value="FLAVODOXIN"/>
</dbReference>
<accession>A0A811UKV0</accession>
<dbReference type="Pfam" id="PF00667">
    <property type="entry name" value="FAD_binding_1"/>
    <property type="match status" value="2"/>
</dbReference>
<proteinExistence type="inferred from homology"/>
<reference evidence="18" key="1">
    <citation type="submission" date="2020-11" db="EMBL/GenBank/DDBJ databases">
        <authorList>
            <person name="Whitehead M."/>
        </authorList>
    </citation>
    <scope>NUCLEOTIDE SEQUENCE</scope>
    <source>
        <strain evidence="18">EGII</strain>
    </source>
</reference>
<dbReference type="InterPro" id="IPR017938">
    <property type="entry name" value="Riboflavin_synthase-like_b-brl"/>
</dbReference>
<dbReference type="InterPro" id="IPR001433">
    <property type="entry name" value="OxRdtase_FAD/NAD-bd"/>
</dbReference>
<evidence type="ECO:0000256" key="14">
    <source>
        <dbReference type="ARBA" id="ARBA00023004"/>
    </source>
</evidence>
<dbReference type="InterPro" id="IPR044944">
    <property type="entry name" value="NOS_dom_3"/>
</dbReference>
<dbReference type="PROSITE" id="PS50902">
    <property type="entry name" value="FLAVODOXIN_LIKE"/>
    <property type="match status" value="2"/>
</dbReference>
<keyword evidence="15" id="KW-0732">Signal</keyword>
<dbReference type="SUPFAM" id="SSF56512">
    <property type="entry name" value="Nitric oxide (NO) synthase oxygenase domain"/>
    <property type="match status" value="1"/>
</dbReference>
<evidence type="ECO:0000256" key="12">
    <source>
        <dbReference type="ARBA" id="ARBA00022860"/>
    </source>
</evidence>
<dbReference type="SUPFAM" id="SSF52343">
    <property type="entry name" value="Ferredoxin reductase-like, C-terminal NADP-linked domain"/>
    <property type="match status" value="2"/>
</dbReference>
<dbReference type="EMBL" id="CAJHJT010000012">
    <property type="protein sequence ID" value="CAD6999390.1"/>
    <property type="molecule type" value="Genomic_DNA"/>
</dbReference>
<dbReference type="Gene3D" id="2.40.30.10">
    <property type="entry name" value="Translation factors"/>
    <property type="match status" value="2"/>
</dbReference>
<dbReference type="FunFam" id="1.20.990.10:FF:000002">
    <property type="entry name" value="Nitric oxide synthase"/>
    <property type="match status" value="2"/>
</dbReference>
<keyword evidence="10" id="KW-0274">FAD</keyword>
<dbReference type="Gene3D" id="3.90.440.10">
    <property type="entry name" value="Nitric Oxide Synthase,Heme Domain,Chain A domain 2"/>
    <property type="match status" value="1"/>
</dbReference>
<keyword evidence="19" id="KW-1185">Reference proteome</keyword>
<gene>
    <name evidence="18" type="ORF">CCAP1982_LOCUS7916</name>
</gene>
<dbReference type="InterPro" id="IPR039261">
    <property type="entry name" value="FNR_nucleotide-bd"/>
</dbReference>
<name>A0A811UKV0_CERCA</name>
<evidence type="ECO:0000256" key="4">
    <source>
        <dbReference type="ARBA" id="ARBA00006267"/>
    </source>
</evidence>
<dbReference type="PANTHER" id="PTHR43410:SF1">
    <property type="entry name" value="NITRIC OXIDE SYNTHASE"/>
    <property type="match status" value="1"/>
</dbReference>
<keyword evidence="8" id="KW-0288">FMN</keyword>
<evidence type="ECO:0000256" key="8">
    <source>
        <dbReference type="ARBA" id="ARBA00022643"/>
    </source>
</evidence>
<comment type="similarity">
    <text evidence="4">Belongs to the NOS family.</text>
</comment>
<dbReference type="InterPro" id="IPR023173">
    <property type="entry name" value="NADPH_Cyt_P450_Rdtase_alpha"/>
</dbReference>
<dbReference type="Gene3D" id="3.40.50.360">
    <property type="match status" value="2"/>
</dbReference>
<evidence type="ECO:0000256" key="6">
    <source>
        <dbReference type="ARBA" id="ARBA00022617"/>
    </source>
</evidence>
<dbReference type="GO" id="GO:0006809">
    <property type="term" value="P:nitric oxide biosynthetic process"/>
    <property type="evidence" value="ECO:0007669"/>
    <property type="project" value="InterPro"/>
</dbReference>
<dbReference type="Gene3D" id="3.40.50.80">
    <property type="entry name" value="Nucleotide-binding domain of ferredoxin-NADP reductase (FNR) module"/>
    <property type="match status" value="2"/>
</dbReference>
<evidence type="ECO:0000256" key="9">
    <source>
        <dbReference type="ARBA" id="ARBA00022723"/>
    </source>
</evidence>
<dbReference type="FunFam" id="3.40.50.80:FF:000003">
    <property type="entry name" value="Nitric oxide synthase"/>
    <property type="match status" value="1"/>
</dbReference>
<dbReference type="Pfam" id="PF02898">
    <property type="entry name" value="NO_synthase"/>
    <property type="match status" value="1"/>
</dbReference>
<dbReference type="InterPro" id="IPR036119">
    <property type="entry name" value="NOS_N_sf"/>
</dbReference>
<dbReference type="PRINTS" id="PR00371">
    <property type="entry name" value="FPNCR"/>
</dbReference>
<dbReference type="InterPro" id="IPR001094">
    <property type="entry name" value="Flavdoxin-like"/>
</dbReference>
<comment type="cofactor">
    <cofactor evidence="2">
        <name>heme b</name>
        <dbReference type="ChEBI" id="CHEBI:60344"/>
    </cofactor>
</comment>
<dbReference type="SUPFAM" id="SSF63380">
    <property type="entry name" value="Riboflavin synthase domain-like"/>
    <property type="match status" value="2"/>
</dbReference>
<dbReference type="SUPFAM" id="SSF52218">
    <property type="entry name" value="Flavoproteins"/>
    <property type="match status" value="2"/>
</dbReference>
<evidence type="ECO:0000256" key="3">
    <source>
        <dbReference type="ARBA" id="ARBA00001974"/>
    </source>
</evidence>
<feature type="domain" description="Flavodoxin-like" evidence="16">
    <location>
        <begin position="906"/>
        <end position="1073"/>
    </location>
</feature>
<feature type="domain" description="FAD-binding FR-type" evidence="17">
    <location>
        <begin position="1123"/>
        <end position="1367"/>
    </location>
</feature>
<comment type="cofactor">
    <cofactor evidence="3">
        <name>FAD</name>
        <dbReference type="ChEBI" id="CHEBI:57692"/>
    </cofactor>
</comment>
<evidence type="ECO:0000256" key="7">
    <source>
        <dbReference type="ARBA" id="ARBA00022630"/>
    </source>
</evidence>
<feature type="signal peptide" evidence="15">
    <location>
        <begin position="1"/>
        <end position="19"/>
    </location>
</feature>
<dbReference type="GO" id="GO:0004517">
    <property type="term" value="F:nitric-oxide synthase activity"/>
    <property type="evidence" value="ECO:0007669"/>
    <property type="project" value="UniProtKB-EC"/>
</dbReference>
<dbReference type="Gene3D" id="3.90.1230.10">
    <property type="entry name" value="Nitric Oxide Synthase, Chain A, domain 3"/>
    <property type="match status" value="1"/>
</dbReference>
<sequence length="1547" mass="177708">MFLLRKLLIRHQMLPFVFGLWSATRRCALLRFNGFIIALFSQDLYDLRENAETAKDESVDLTSSKYNRLNIDELKKSEPLRKLSFGVFALGSTTYPNFCAFGIYLDRILGELGGERLLEVTCGDEMCGQEQTFRKWAPEIFKSACQTFDLDYTDGLSDAFHDDTLTASTVRMVPSQREGTVDQLLSKYHNKKVQRYKMKSAPRNLTKLADHEKPTILVEIYAPGLDYEPGDHVGIFPANRTDIVNGVLKRLTGFEDPDEVLQVQVMRKKKTPNGTFNCWEPHDKIPAETPRTLLTHFFDITTPPQQVLLNLLADFCDDNYDTERLQKLGADSAAYEEWRQLHLPTLLTVLEQFRSCKPPAGLLFGNLMPLQSRFYSISSSPRKVINEIHLTVAVVKYKNQRGNERYGVCSNYLANMEAQEPLYFFVRSAPGFHLPKDSSEPMVLIGPGTGIAPFRSFWQELEVWHELYAEEKALLQREKILDRVFLALSREPDTPKTYVQHQIEREFDSLYQLIVEQKGHIYVCGDVTMAEDVYQTIRNCIAIKEQKSEAEVEAFLLTLRHENRYHEDIFGITSHAGEARNKSTLRRGSRTLMLFLPLQFPQRTDGLHDYRIWNSQLISYAGYRQSDGTIVGDPINVEFTDVCLKMGWKSKGTEWDILPLIVSANGQDPELFEYPSDLILEVPFSHPNMIHRTVLAQRDVDIRRFAELGLRWYALPAVSSMMFDVGGIQFTATAFSGWYMSTEIGCRNLCDTNRRNILETVANKMELDTRTTSSLWKDKALVEVNLAVLHSFQTRNITILDHHTASENFMKHFENESKIRNGCPADWIWIVPPLSGSVTPVYHQEFSLYYLRPSFDYQHPAWKVHVWEKERGEIKPRRKFNFKQIARAVIFTSILYTRALSKRIKATILYATETGKSEIYAKQLTELMGHAFHTQTYCMADYDISKIEHESLLLVVASTFGNGDPPENGELFSQDLYDLRENAETAKDESVDLTSSKYNRLNIDELKKSEPLRKLSFGVFALGSTTYPNFCAFGIYLDRILGELGGERLLEVTCGDEMCGQEQTFRKWAPEIFKSACQTFDLDYTDGLSDAFHDDTLTASTVRMVPSQREGTVDQLLSKYHNKKVQRYKMKSAPRNLTKLADHEKPTILVEIYAPGLDYEPGDHVGIFPANRTDIVNGVLKRLTGFEDPDEVLQVQVMRKKKTPNGTFNCWEPHDKIPAETPRTLLTHFFDITTPPQQVLLNLLADFCDDNYDTERLQKLGADSAAYEEWRQLHLPTLLTVLEQFRSCKPPAGLLFGNLMPLQSRFYSISSSPRKVINEIHLTVAVVKYKNQRGNERYGVCSNYLANMEAQEPLYFFVRSAPGFHLPKDSSEPMVLIGPGTGIAPFRSFWQELEVWRELKMQRSKVWLFFGCRTLEMNLYAEEKALLQREKILDRVFLALSREPDTPKTYVQHQIEREFDSLYQLIVEQKGHIYVCGDVTMAEDVYQTIRNCIAIKEQKSEAEVEAFLLTLRHENRYHEDIFGITSHAGEARNKSTLRRGSRTLNAL</sequence>
<comment type="cofactor">
    <cofactor evidence="1">
        <name>FMN</name>
        <dbReference type="ChEBI" id="CHEBI:58210"/>
    </cofactor>
</comment>
<feature type="domain" description="Flavodoxin-like" evidence="16">
    <location>
        <begin position="1"/>
        <end position="141"/>
    </location>
</feature>
<evidence type="ECO:0000313" key="18">
    <source>
        <dbReference type="EMBL" id="CAD6999390.1"/>
    </source>
</evidence>
<keyword evidence="14" id="KW-0408">Iron</keyword>
<evidence type="ECO:0000256" key="15">
    <source>
        <dbReference type="SAM" id="SignalP"/>
    </source>
</evidence>
<dbReference type="InterPro" id="IPR044940">
    <property type="entry name" value="NOS_dom_2"/>
</dbReference>
<dbReference type="Proteomes" id="UP000606786">
    <property type="component" value="Unassembled WGS sequence"/>
</dbReference>
<dbReference type="InterPro" id="IPR001709">
    <property type="entry name" value="Flavoprot_Pyr_Nucl_cyt_Rdtase"/>
</dbReference>